<evidence type="ECO:0000313" key="12">
    <source>
        <dbReference type="Proteomes" id="UP000298781"/>
    </source>
</evidence>
<name>A0A4D7BCT9_9HYPH</name>
<comment type="similarity">
    <text evidence="9 10">Belongs to the peptidase M15D family.</text>
</comment>
<dbReference type="AlphaFoldDB" id="A0A4D7BCT9"/>
<dbReference type="SUPFAM" id="SSF55166">
    <property type="entry name" value="Hedgehog/DD-peptidase"/>
    <property type="match status" value="1"/>
</dbReference>
<organism evidence="11 12">
    <name type="scientific">Phreatobacter stygius</name>
    <dbReference type="NCBI Taxonomy" id="1940610"/>
    <lineage>
        <taxon>Bacteria</taxon>
        <taxon>Pseudomonadati</taxon>
        <taxon>Pseudomonadota</taxon>
        <taxon>Alphaproteobacteria</taxon>
        <taxon>Hyphomicrobiales</taxon>
        <taxon>Phreatobacteraceae</taxon>
        <taxon>Phreatobacter</taxon>
    </lineage>
</organism>
<evidence type="ECO:0000313" key="11">
    <source>
        <dbReference type="EMBL" id="QCI65812.1"/>
    </source>
</evidence>
<protein>
    <recommendedName>
        <fullName evidence="9 10">D-alanyl-D-alanine dipeptidase</fullName>
        <shortName evidence="9 10">D-Ala-D-Ala dipeptidase</shortName>
        <ecNumber evidence="9 10">3.4.13.22</ecNumber>
    </recommendedName>
</protein>
<dbReference type="GO" id="GO:0008270">
    <property type="term" value="F:zinc ion binding"/>
    <property type="evidence" value="ECO:0007669"/>
    <property type="project" value="UniProtKB-UniRule"/>
</dbReference>
<evidence type="ECO:0000256" key="10">
    <source>
        <dbReference type="PIRNR" id="PIRNR026671"/>
    </source>
</evidence>
<dbReference type="CDD" id="cd14817">
    <property type="entry name" value="D-Ala-D-Ala_dipeptidase_VanX"/>
    <property type="match status" value="1"/>
</dbReference>
<keyword evidence="2 9" id="KW-0645">Protease</keyword>
<comment type="function">
    <text evidence="9 10">Catalyzes hydrolysis of the D-alanyl-D-alanine dipeptide.</text>
</comment>
<dbReference type="PANTHER" id="PTHR43126:SF1">
    <property type="entry name" value="D-ALANYL-D-ALANINE DIPEPTIDASE"/>
    <property type="match status" value="1"/>
</dbReference>
<feature type="binding site" evidence="9">
    <location>
        <position position="234"/>
    </location>
    <ligand>
        <name>Zn(2+)</name>
        <dbReference type="ChEBI" id="CHEBI:29105"/>
        <note>catalytic</note>
    </ligand>
</feature>
<evidence type="ECO:0000256" key="3">
    <source>
        <dbReference type="ARBA" id="ARBA00022723"/>
    </source>
</evidence>
<feature type="binding site" evidence="9">
    <location>
        <position position="153"/>
    </location>
    <ligand>
        <name>Zn(2+)</name>
        <dbReference type="ChEBI" id="CHEBI:29105"/>
        <note>catalytic</note>
    </ligand>
</feature>
<evidence type="ECO:0000256" key="4">
    <source>
        <dbReference type="ARBA" id="ARBA00022801"/>
    </source>
</evidence>
<keyword evidence="6 9" id="KW-0224">Dipeptidase</keyword>
<evidence type="ECO:0000256" key="7">
    <source>
        <dbReference type="ARBA" id="ARBA00023049"/>
    </source>
</evidence>
<evidence type="ECO:0000256" key="5">
    <source>
        <dbReference type="ARBA" id="ARBA00022833"/>
    </source>
</evidence>
<dbReference type="Pfam" id="PF01427">
    <property type="entry name" value="Peptidase_M15"/>
    <property type="match status" value="1"/>
</dbReference>
<feature type="site" description="Transition state stabilizer" evidence="9">
    <location>
        <position position="101"/>
    </location>
</feature>
<evidence type="ECO:0000256" key="8">
    <source>
        <dbReference type="ARBA" id="ARBA00023316"/>
    </source>
</evidence>
<keyword evidence="7 9" id="KW-0482">Metalloprotease</keyword>
<keyword evidence="12" id="KW-1185">Reference proteome</keyword>
<keyword evidence="8 10" id="KW-0961">Cell wall biogenesis/degradation</keyword>
<evidence type="ECO:0000256" key="9">
    <source>
        <dbReference type="HAMAP-Rule" id="MF_01924"/>
    </source>
</evidence>
<comment type="catalytic activity">
    <reaction evidence="1 9 10">
        <text>D-alanyl-D-alanine + H2O = 2 D-alanine</text>
        <dbReference type="Rhea" id="RHEA:20661"/>
        <dbReference type="ChEBI" id="CHEBI:15377"/>
        <dbReference type="ChEBI" id="CHEBI:57416"/>
        <dbReference type="ChEBI" id="CHEBI:57822"/>
        <dbReference type="EC" id="3.4.13.22"/>
    </reaction>
</comment>
<reference evidence="11 12" key="1">
    <citation type="submission" date="2019-04" db="EMBL/GenBank/DDBJ databases">
        <title>Phreatobacter aquaticus sp. nov.</title>
        <authorList>
            <person name="Choi A."/>
        </authorList>
    </citation>
    <scope>NUCLEOTIDE SEQUENCE [LARGE SCALE GENOMIC DNA]</scope>
    <source>
        <strain evidence="11 12">KCTC 52518</strain>
    </source>
</reference>
<feature type="binding site" evidence="9">
    <location>
        <position position="146"/>
    </location>
    <ligand>
        <name>Zn(2+)</name>
        <dbReference type="ChEBI" id="CHEBI:29105"/>
        <note>catalytic</note>
    </ligand>
</feature>
<keyword evidence="4 9" id="KW-0378">Hydrolase</keyword>
<dbReference type="KEGG" id="pstg:E8M01_17295"/>
<sequence length="257" mass="28230">MRRLVWILLTTVTLSAPVILAPRALADTPGLPAGFVHLAAIDPSIRQDIRYHGSFNFVGRPIAGYRAAECILTDKAARALSAAQAELASRGLTLVVWDCYRPVQAVQDFMAWSRDAGDDRMRRVFYPQVDKRTLSAEGYISARSTHSRGSTVDVGVARAGAARGASGGQGACTAPPGQRVDDGTLDLGTAFDCFDPRSGLADRRIGSVARANRLMLLQVMTRHGFRGYPREWWHFQLRNEPFPNQTFDFPVVSRGNR</sequence>
<gene>
    <name evidence="9" type="primary">ddpX</name>
    <name evidence="11" type="ORF">E8M01_17295</name>
</gene>
<dbReference type="GO" id="GO:0006508">
    <property type="term" value="P:proteolysis"/>
    <property type="evidence" value="ECO:0007669"/>
    <property type="project" value="UniProtKB-KW"/>
</dbReference>
<dbReference type="HAMAP" id="MF_01924">
    <property type="entry name" value="A_A_dipeptidase"/>
    <property type="match status" value="1"/>
</dbReference>
<comment type="cofactor">
    <cofactor evidence="9">
        <name>Zn(2+)</name>
        <dbReference type="ChEBI" id="CHEBI:29105"/>
    </cofactor>
    <text evidence="9">Binds 1 zinc ion per subunit.</text>
</comment>
<evidence type="ECO:0000256" key="6">
    <source>
        <dbReference type="ARBA" id="ARBA00022997"/>
    </source>
</evidence>
<keyword evidence="3 9" id="KW-0479">Metal-binding</keyword>
<dbReference type="EMBL" id="CP039690">
    <property type="protein sequence ID" value="QCI65812.1"/>
    <property type="molecule type" value="Genomic_DNA"/>
</dbReference>
<proteinExistence type="inferred from homology"/>
<keyword evidence="5 9" id="KW-0862">Zinc</keyword>
<dbReference type="Proteomes" id="UP000298781">
    <property type="component" value="Chromosome"/>
</dbReference>
<dbReference type="GO" id="GO:0008237">
    <property type="term" value="F:metallopeptidase activity"/>
    <property type="evidence" value="ECO:0007669"/>
    <property type="project" value="UniProtKB-KW"/>
</dbReference>
<dbReference type="EC" id="3.4.13.22" evidence="9 10"/>
<evidence type="ECO:0000256" key="1">
    <source>
        <dbReference type="ARBA" id="ARBA00001362"/>
    </source>
</evidence>
<dbReference type="PIRSF" id="PIRSF026671">
    <property type="entry name" value="AA_dipeptidase"/>
    <property type="match status" value="1"/>
</dbReference>
<dbReference type="GO" id="GO:0071555">
    <property type="term" value="P:cell wall organization"/>
    <property type="evidence" value="ECO:0007669"/>
    <property type="project" value="UniProtKB-KW"/>
</dbReference>
<dbReference type="PANTHER" id="PTHR43126">
    <property type="entry name" value="D-ALANYL-D-ALANINE DIPEPTIDASE"/>
    <property type="match status" value="1"/>
</dbReference>
<dbReference type="Gene3D" id="3.30.1380.10">
    <property type="match status" value="1"/>
</dbReference>
<dbReference type="InterPro" id="IPR000755">
    <property type="entry name" value="A_A_dipeptidase"/>
</dbReference>
<feature type="active site" description="Proton donor/acceptor" evidence="9">
    <location>
        <position position="231"/>
    </location>
</feature>
<dbReference type="OrthoDB" id="9801430at2"/>
<evidence type="ECO:0000256" key="2">
    <source>
        <dbReference type="ARBA" id="ARBA00022670"/>
    </source>
</evidence>
<dbReference type="InterPro" id="IPR009045">
    <property type="entry name" value="Zn_M74/Hedgehog-like"/>
</dbReference>
<dbReference type="GO" id="GO:0160237">
    <property type="term" value="F:D-Ala-D-Ala dipeptidase activity"/>
    <property type="evidence" value="ECO:0007669"/>
    <property type="project" value="UniProtKB-EC"/>
</dbReference>
<accession>A0A4D7BCT9</accession>